<sequence length="533" mass="58481">MDQRTLTQKWLRENVVSYPAGDRVYADIDAALLRFPSLRPKSDVYTYDDGRTQLLLCVHGLLPITFRGQSYNIPIAVWLSRDYPREPPLPYVVPTADMLVKPGPNLDVSGRSSIDYVQQWARKSEACSLGALIDAMQAEFSRVPPVYAKPKEGPSQRPQVSPQRPQASPQTPQPPAQPPQVPTRPGQPPSLPPKPQTPQTPHAPQTPQTPLNPGQYTPPTAPNPGQYNPPYVHLGPRIQSPASPIPTPTPAHATPAPQYHRQQPPLPPQPHVDTTANPPQYRAPHYPQQAWAPQQPTPPPPPPPPPQQPPIPIPVLAPQAYTPTSPPNLIDEDTAGPPLLTPQAQSAPAPPRPPNPELLSLHAALHSKLTSELASLEHAFALDAERLRAHQADLLAGEPALRDEMARLEAVRDVCRTAAGRMRAAVEAAERNVAELKSKNEPEVDELVCSTTIVHNQLINLVAEDNAIEDTIFHLSKALNSGRIDLDRFLRSTRLLAEEQFMKRALIDKICSSIPMGQQQLGLPYTSRKHIAS</sequence>
<evidence type="ECO:0000313" key="11">
    <source>
        <dbReference type="EMBL" id="KAF7363410.1"/>
    </source>
</evidence>
<keyword evidence="6" id="KW-0175">Coiled coil</keyword>
<evidence type="ECO:0000259" key="9">
    <source>
        <dbReference type="PROSITE" id="PS51312"/>
    </source>
</evidence>
<keyword evidence="5 7" id="KW-0653">Protein transport</keyword>
<feature type="compositionally biased region" description="Low complexity" evidence="8">
    <location>
        <begin position="283"/>
        <end position="294"/>
    </location>
</feature>
<dbReference type="PRINTS" id="PR01217">
    <property type="entry name" value="PRICHEXTENSN"/>
</dbReference>
<comment type="similarity">
    <text evidence="2">Belongs to the ubiquitin-conjugating enzyme family. UEV subfamily.</text>
</comment>
<proteinExistence type="inferred from homology"/>
<dbReference type="PROSITE" id="PS51312">
    <property type="entry name" value="SB"/>
    <property type="match status" value="1"/>
</dbReference>
<dbReference type="GO" id="GO:0043162">
    <property type="term" value="P:ubiquitin-dependent protein catabolic process via the multivesicular body sorting pathway"/>
    <property type="evidence" value="ECO:0007669"/>
    <property type="project" value="UniProtKB-ARBA"/>
</dbReference>
<evidence type="ECO:0000259" key="10">
    <source>
        <dbReference type="PROSITE" id="PS51322"/>
    </source>
</evidence>
<dbReference type="PANTHER" id="PTHR23306">
    <property type="entry name" value="TUMOR SUSCEPTIBILITY GENE 101 PROTEIN-RELATED"/>
    <property type="match status" value="1"/>
</dbReference>
<evidence type="ECO:0000256" key="3">
    <source>
        <dbReference type="ARBA" id="ARBA00022448"/>
    </source>
</evidence>
<feature type="compositionally biased region" description="Low complexity" evidence="8">
    <location>
        <begin position="250"/>
        <end position="263"/>
    </location>
</feature>
<dbReference type="PANTHER" id="PTHR23306:SF3">
    <property type="entry name" value="TUMOR SUPPRESSOR PROTEIN 101"/>
    <property type="match status" value="1"/>
</dbReference>
<feature type="compositionally biased region" description="Pro residues" evidence="8">
    <location>
        <begin position="295"/>
        <end position="315"/>
    </location>
</feature>
<dbReference type="GO" id="GO:0072666">
    <property type="term" value="P:establishment of protein localization to vacuole"/>
    <property type="evidence" value="ECO:0007669"/>
    <property type="project" value="UniProtKB-ARBA"/>
</dbReference>
<dbReference type="GO" id="GO:0000813">
    <property type="term" value="C:ESCRT I complex"/>
    <property type="evidence" value="ECO:0007669"/>
    <property type="project" value="TreeGrafter"/>
</dbReference>
<reference evidence="11" key="1">
    <citation type="submission" date="2020-05" db="EMBL/GenBank/DDBJ databases">
        <title>Mycena genomes resolve the evolution of fungal bioluminescence.</title>
        <authorList>
            <person name="Tsai I.J."/>
        </authorList>
    </citation>
    <scope>NUCLEOTIDE SEQUENCE</scope>
    <source>
        <strain evidence="11">160909Yilan</strain>
    </source>
</reference>
<feature type="compositionally biased region" description="Low complexity" evidence="8">
    <location>
        <begin position="199"/>
        <end position="209"/>
    </location>
</feature>
<evidence type="ECO:0000256" key="7">
    <source>
        <dbReference type="PROSITE-ProRule" id="PRU00644"/>
    </source>
</evidence>
<feature type="domain" description="UEV" evidence="10">
    <location>
        <begin position="5"/>
        <end position="150"/>
    </location>
</feature>
<dbReference type="OrthoDB" id="306304at2759"/>
<dbReference type="InterPro" id="IPR037202">
    <property type="entry name" value="ESCRT_assembly_dom"/>
</dbReference>
<dbReference type="InterPro" id="IPR017916">
    <property type="entry name" value="SB_dom"/>
</dbReference>
<comment type="subcellular location">
    <subcellularLocation>
        <location evidence="1">Endosome</location>
    </subcellularLocation>
</comment>
<evidence type="ECO:0000256" key="2">
    <source>
        <dbReference type="ARBA" id="ARBA00009594"/>
    </source>
</evidence>
<comment type="caution">
    <text evidence="11">The sequence shown here is derived from an EMBL/GenBank/DDBJ whole genome shotgun (WGS) entry which is preliminary data.</text>
</comment>
<gene>
    <name evidence="11" type="ORF">MSAN_00996700</name>
</gene>
<dbReference type="EMBL" id="JACAZH010000007">
    <property type="protein sequence ID" value="KAF7363410.1"/>
    <property type="molecule type" value="Genomic_DNA"/>
</dbReference>
<evidence type="ECO:0000256" key="6">
    <source>
        <dbReference type="ARBA" id="ARBA00023054"/>
    </source>
</evidence>
<dbReference type="InterPro" id="IPR052070">
    <property type="entry name" value="ESCRT-I_UEV_domain"/>
</dbReference>
<dbReference type="AlphaFoldDB" id="A0A8H6YT41"/>
<feature type="domain" description="SB" evidence="9">
    <location>
        <begin position="452"/>
        <end position="520"/>
    </location>
</feature>
<feature type="compositionally biased region" description="Low complexity" evidence="8">
    <location>
        <begin position="155"/>
        <end position="170"/>
    </location>
</feature>
<feature type="compositionally biased region" description="Low complexity" evidence="8">
    <location>
        <begin position="337"/>
        <end position="347"/>
    </location>
</feature>
<dbReference type="CDD" id="cd11685">
    <property type="entry name" value="UEV_TSG101-like"/>
    <property type="match status" value="1"/>
</dbReference>
<dbReference type="Gene3D" id="3.10.110.10">
    <property type="entry name" value="Ubiquitin Conjugating Enzyme"/>
    <property type="match status" value="1"/>
</dbReference>
<dbReference type="Pfam" id="PF05743">
    <property type="entry name" value="UEV"/>
    <property type="match status" value="1"/>
</dbReference>
<feature type="region of interest" description="Disordered" evidence="8">
    <location>
        <begin position="146"/>
        <end position="358"/>
    </location>
</feature>
<evidence type="ECO:0000313" key="12">
    <source>
        <dbReference type="Proteomes" id="UP000623467"/>
    </source>
</evidence>
<feature type="compositionally biased region" description="Pro residues" evidence="8">
    <location>
        <begin position="171"/>
        <end position="198"/>
    </location>
</feature>
<dbReference type="Proteomes" id="UP000623467">
    <property type="component" value="Unassembled WGS sequence"/>
</dbReference>
<dbReference type="GO" id="GO:0043130">
    <property type="term" value="F:ubiquitin binding"/>
    <property type="evidence" value="ECO:0007669"/>
    <property type="project" value="TreeGrafter"/>
</dbReference>
<keyword evidence="4" id="KW-0967">Endosome</keyword>
<dbReference type="Gene3D" id="6.10.140.820">
    <property type="match status" value="1"/>
</dbReference>
<evidence type="ECO:0000256" key="1">
    <source>
        <dbReference type="ARBA" id="ARBA00004177"/>
    </source>
</evidence>
<dbReference type="InterPro" id="IPR016135">
    <property type="entry name" value="UBQ-conjugating_enzyme/RWD"/>
</dbReference>
<dbReference type="InterPro" id="IPR008883">
    <property type="entry name" value="UEV_N"/>
</dbReference>
<protein>
    <submittedName>
        <fullName evidence="11">UEV-domain-containing protein</fullName>
    </submittedName>
</protein>
<accession>A0A8H6YT41</accession>
<dbReference type="SUPFAM" id="SSF54495">
    <property type="entry name" value="UBC-like"/>
    <property type="match status" value="1"/>
</dbReference>
<evidence type="ECO:0000256" key="5">
    <source>
        <dbReference type="ARBA" id="ARBA00022927"/>
    </source>
</evidence>
<dbReference type="SUPFAM" id="SSF140111">
    <property type="entry name" value="Endosomal sorting complex assembly domain"/>
    <property type="match status" value="1"/>
</dbReference>
<evidence type="ECO:0000256" key="8">
    <source>
        <dbReference type="SAM" id="MobiDB-lite"/>
    </source>
</evidence>
<feature type="compositionally biased region" description="Polar residues" evidence="8">
    <location>
        <begin position="211"/>
        <end position="226"/>
    </location>
</feature>
<evidence type="ECO:0000256" key="4">
    <source>
        <dbReference type="ARBA" id="ARBA00022753"/>
    </source>
</evidence>
<keyword evidence="3 7" id="KW-0813">Transport</keyword>
<organism evidence="11 12">
    <name type="scientific">Mycena sanguinolenta</name>
    <dbReference type="NCBI Taxonomy" id="230812"/>
    <lineage>
        <taxon>Eukaryota</taxon>
        <taxon>Fungi</taxon>
        <taxon>Dikarya</taxon>
        <taxon>Basidiomycota</taxon>
        <taxon>Agaricomycotina</taxon>
        <taxon>Agaricomycetes</taxon>
        <taxon>Agaricomycetidae</taxon>
        <taxon>Agaricales</taxon>
        <taxon>Marasmiineae</taxon>
        <taxon>Mycenaceae</taxon>
        <taxon>Mycena</taxon>
    </lineage>
</organism>
<dbReference type="Pfam" id="PF09454">
    <property type="entry name" value="Vps23_core"/>
    <property type="match status" value="1"/>
</dbReference>
<dbReference type="PROSITE" id="PS51322">
    <property type="entry name" value="UEV"/>
    <property type="match status" value="1"/>
</dbReference>
<name>A0A8H6YT41_9AGAR</name>
<keyword evidence="12" id="KW-1185">Reference proteome</keyword>
<dbReference type="GO" id="GO:0006886">
    <property type="term" value="P:intracellular protein transport"/>
    <property type="evidence" value="ECO:0007669"/>
    <property type="project" value="UniProtKB-ARBA"/>
</dbReference>